<gene>
    <name evidence="2" type="ORF">DJ010_21140</name>
</gene>
<dbReference type="CDD" id="cd12108">
    <property type="entry name" value="Hr-like"/>
    <property type="match status" value="1"/>
</dbReference>
<dbReference type="EMBL" id="QGDD01000013">
    <property type="protein sequence ID" value="PWN00961.1"/>
    <property type="molecule type" value="Genomic_DNA"/>
</dbReference>
<evidence type="ECO:0000259" key="1">
    <source>
        <dbReference type="Pfam" id="PF01814"/>
    </source>
</evidence>
<dbReference type="Gene3D" id="1.20.120.520">
    <property type="entry name" value="nmb1532 protein domain like"/>
    <property type="match status" value="1"/>
</dbReference>
<protein>
    <submittedName>
        <fullName evidence="2">Hemerythrin domain-containing protein</fullName>
    </submittedName>
</protein>
<dbReference type="Proteomes" id="UP000245507">
    <property type="component" value="Unassembled WGS sequence"/>
</dbReference>
<sequence>MSAHPATPSPEIVDTSAMPAIHTFFRREFRLAGSLVRGVADGDRARAAVVVDHLDFLHRALHHHHGIEDDLLWPLLLERVPEELAPIVHLMESQHARMEEQLDAFVDLLPRFRATASAADRDRLADLVDTLYVHLVEHLDAEEERLLPIAARNMTRKEWDALGEAGRARGERADATLFLGMVQHDADPAGFAGMIADAPPPVRWLLPKLARRRFRRHAQQVHGTVTP</sequence>
<accession>A0A316TBS4</accession>
<dbReference type="RefSeq" id="WP_109697436.1">
    <property type="nucleotide sequence ID" value="NZ_QGDD01000013.1"/>
</dbReference>
<dbReference type="PANTHER" id="PTHR38048">
    <property type="entry name" value="EXPRESSED PROTEIN"/>
    <property type="match status" value="1"/>
</dbReference>
<keyword evidence="3" id="KW-1185">Reference proteome</keyword>
<organism evidence="2 3">
    <name type="scientific">Nocardioides silvaticus</name>
    <dbReference type="NCBI Taxonomy" id="2201891"/>
    <lineage>
        <taxon>Bacteria</taxon>
        <taxon>Bacillati</taxon>
        <taxon>Actinomycetota</taxon>
        <taxon>Actinomycetes</taxon>
        <taxon>Propionibacteriales</taxon>
        <taxon>Nocardioidaceae</taxon>
        <taxon>Nocardioides</taxon>
    </lineage>
</organism>
<evidence type="ECO:0000313" key="3">
    <source>
        <dbReference type="Proteomes" id="UP000245507"/>
    </source>
</evidence>
<proteinExistence type="predicted"/>
<feature type="domain" description="Hemerythrin-like" evidence="1">
    <location>
        <begin position="18"/>
        <end position="150"/>
    </location>
</feature>
<dbReference type="InterPro" id="IPR053206">
    <property type="entry name" value="Dimeric_xanthone_biosynth"/>
</dbReference>
<dbReference type="OrthoDB" id="5197650at2"/>
<comment type="caution">
    <text evidence="2">The sequence shown here is derived from an EMBL/GenBank/DDBJ whole genome shotgun (WGS) entry which is preliminary data.</text>
</comment>
<dbReference type="Pfam" id="PF01814">
    <property type="entry name" value="Hemerythrin"/>
    <property type="match status" value="1"/>
</dbReference>
<dbReference type="InterPro" id="IPR012312">
    <property type="entry name" value="Hemerythrin-like"/>
</dbReference>
<name>A0A316TBS4_9ACTN</name>
<dbReference type="AlphaFoldDB" id="A0A316TBS4"/>
<evidence type="ECO:0000313" key="2">
    <source>
        <dbReference type="EMBL" id="PWN00961.1"/>
    </source>
</evidence>
<dbReference type="PANTHER" id="PTHR38048:SF1">
    <property type="entry name" value="HEMERYTHRIN-LIKE DOMAIN-CONTAINING PROTEIN"/>
    <property type="match status" value="1"/>
</dbReference>
<reference evidence="2 3" key="1">
    <citation type="submission" date="2018-05" db="EMBL/GenBank/DDBJ databases">
        <title>Nocardioides silvaticus genome.</title>
        <authorList>
            <person name="Li C."/>
            <person name="Wang G."/>
        </authorList>
    </citation>
    <scope>NUCLEOTIDE SEQUENCE [LARGE SCALE GENOMIC DNA]</scope>
    <source>
        <strain evidence="2 3">CCTCC AB 2018079</strain>
    </source>
</reference>